<gene>
    <name evidence="5" type="ORF">SAMN06295910_2234</name>
</gene>
<dbReference type="EMBL" id="LT840185">
    <property type="protein sequence ID" value="SMF74342.1"/>
    <property type="molecule type" value="Genomic_DNA"/>
</dbReference>
<keyword evidence="3" id="KW-0472">Membrane</keyword>
<dbReference type="GO" id="GO:0000155">
    <property type="term" value="F:phosphorelay sensor kinase activity"/>
    <property type="evidence" value="ECO:0007669"/>
    <property type="project" value="InterPro"/>
</dbReference>
<dbReference type="InterPro" id="IPR010559">
    <property type="entry name" value="Sig_transdc_His_kin_internal"/>
</dbReference>
<dbReference type="PRINTS" id="PR00344">
    <property type="entry name" value="BCTRLSENSOR"/>
</dbReference>
<dbReference type="PANTHER" id="PTHR34220:SF7">
    <property type="entry name" value="SENSOR HISTIDINE KINASE YPDA"/>
    <property type="match status" value="1"/>
</dbReference>
<dbReference type="InterPro" id="IPR036890">
    <property type="entry name" value="HATPase_C_sf"/>
</dbReference>
<dbReference type="SMART" id="SM00387">
    <property type="entry name" value="HATPase_c"/>
    <property type="match status" value="1"/>
</dbReference>
<keyword evidence="5" id="KW-0418">Kinase</keyword>
<dbReference type="InterPro" id="IPR050640">
    <property type="entry name" value="Bact_2-comp_sensor_kinase"/>
</dbReference>
<reference evidence="6" key="1">
    <citation type="submission" date="2017-04" db="EMBL/GenBank/DDBJ databases">
        <authorList>
            <person name="Varghese N."/>
            <person name="Submissions S."/>
        </authorList>
    </citation>
    <scope>NUCLEOTIDE SEQUENCE [LARGE SCALE GENOMIC DNA]</scope>
    <source>
        <strain evidence="6">Dd16</strain>
    </source>
</reference>
<proteinExistence type="predicted"/>
<dbReference type="STRING" id="941907.SAMN06295910_2234"/>
<keyword evidence="5" id="KW-0808">Transferase</keyword>
<dbReference type="EC" id="2.7.13.3" evidence="2"/>
<dbReference type="OrthoDB" id="2514702at2"/>
<feature type="transmembrane region" description="Helical" evidence="3">
    <location>
        <begin position="85"/>
        <end position="107"/>
    </location>
</feature>
<evidence type="ECO:0000256" key="3">
    <source>
        <dbReference type="SAM" id="Phobius"/>
    </source>
</evidence>
<organism evidence="5 6">
    <name type="scientific">Allosphingosinicella indica</name>
    <dbReference type="NCBI Taxonomy" id="941907"/>
    <lineage>
        <taxon>Bacteria</taxon>
        <taxon>Pseudomonadati</taxon>
        <taxon>Pseudomonadota</taxon>
        <taxon>Alphaproteobacteria</taxon>
        <taxon>Sphingomonadales</taxon>
        <taxon>Sphingomonadaceae</taxon>
        <taxon>Allosphingosinicella</taxon>
    </lineage>
</organism>
<accession>A0A1X7GT15</accession>
<feature type="transmembrane region" description="Helical" evidence="3">
    <location>
        <begin position="127"/>
        <end position="147"/>
    </location>
</feature>
<dbReference type="InterPro" id="IPR003594">
    <property type="entry name" value="HATPase_dom"/>
</dbReference>
<dbReference type="InterPro" id="IPR004358">
    <property type="entry name" value="Sig_transdc_His_kin-like_C"/>
</dbReference>
<keyword evidence="3" id="KW-1133">Transmembrane helix</keyword>
<name>A0A1X7GT15_9SPHN</name>
<keyword evidence="3" id="KW-0812">Transmembrane</keyword>
<keyword evidence="6" id="KW-1185">Reference proteome</keyword>
<feature type="domain" description="Histidine kinase" evidence="4">
    <location>
        <begin position="267"/>
        <end position="358"/>
    </location>
</feature>
<sequence length="360" mass="39681">MNLSQNLPVDLSIQRSRRRATWLLIAAFWVLTFSVLALRTLITDSLPFIMLAPRRLLAAAFGASLCLLMVWVFSGLRNRSFSERVAVGLVGAVLMSIAQTMFISLLYRVLMPLPDRGPLLWEASAQWVMVWTGYYLAWTGTHLALTYHWEAEDRHRQYAMMQELAQEAHIAALRYQVNPHFLFNTLNAISALVTEGRREEAEAMLLNLSAFLRSTLSGDPGGIIPLSDEIALQRLYLAIEEARFSERMRVELDVPEELAHVGVPALILQPLIENAVRYGVGRSEAMTTIRVSATGDEAGLRIAVEDDGAGGEGAGGIGIGLANVRDRLQAHFGERGNMEAGPREGGGYRTVIRLPLAGVA</sequence>
<dbReference type="Pfam" id="PF06580">
    <property type="entry name" value="His_kinase"/>
    <property type="match status" value="1"/>
</dbReference>
<dbReference type="SUPFAM" id="SSF55874">
    <property type="entry name" value="ATPase domain of HSP90 chaperone/DNA topoisomerase II/histidine kinase"/>
    <property type="match status" value="1"/>
</dbReference>
<evidence type="ECO:0000256" key="1">
    <source>
        <dbReference type="ARBA" id="ARBA00000085"/>
    </source>
</evidence>
<dbReference type="GO" id="GO:0016020">
    <property type="term" value="C:membrane"/>
    <property type="evidence" value="ECO:0007669"/>
    <property type="project" value="InterPro"/>
</dbReference>
<dbReference type="PROSITE" id="PS50109">
    <property type="entry name" value="HIS_KIN"/>
    <property type="match status" value="1"/>
</dbReference>
<evidence type="ECO:0000256" key="2">
    <source>
        <dbReference type="ARBA" id="ARBA00012438"/>
    </source>
</evidence>
<dbReference type="Gene3D" id="3.30.565.10">
    <property type="entry name" value="Histidine kinase-like ATPase, C-terminal domain"/>
    <property type="match status" value="1"/>
</dbReference>
<dbReference type="PANTHER" id="PTHR34220">
    <property type="entry name" value="SENSOR HISTIDINE KINASE YPDA"/>
    <property type="match status" value="1"/>
</dbReference>
<dbReference type="Proteomes" id="UP000192934">
    <property type="component" value="Chromosome I"/>
</dbReference>
<feature type="transmembrane region" description="Helical" evidence="3">
    <location>
        <begin position="21"/>
        <end position="42"/>
    </location>
</feature>
<evidence type="ECO:0000313" key="6">
    <source>
        <dbReference type="Proteomes" id="UP000192934"/>
    </source>
</evidence>
<comment type="catalytic activity">
    <reaction evidence="1">
        <text>ATP + protein L-histidine = ADP + protein N-phospho-L-histidine.</text>
        <dbReference type="EC" id="2.7.13.3"/>
    </reaction>
</comment>
<dbReference type="RefSeq" id="WP_085218838.1">
    <property type="nucleotide sequence ID" value="NZ_LT840185.1"/>
</dbReference>
<feature type="transmembrane region" description="Helical" evidence="3">
    <location>
        <begin position="54"/>
        <end position="73"/>
    </location>
</feature>
<dbReference type="InterPro" id="IPR005467">
    <property type="entry name" value="His_kinase_dom"/>
</dbReference>
<dbReference type="Pfam" id="PF02518">
    <property type="entry name" value="HATPase_c"/>
    <property type="match status" value="1"/>
</dbReference>
<evidence type="ECO:0000259" key="4">
    <source>
        <dbReference type="PROSITE" id="PS50109"/>
    </source>
</evidence>
<evidence type="ECO:0000313" key="5">
    <source>
        <dbReference type="EMBL" id="SMF74342.1"/>
    </source>
</evidence>
<protein>
    <recommendedName>
        <fullName evidence="2">histidine kinase</fullName>
        <ecNumber evidence="2">2.7.13.3</ecNumber>
    </recommendedName>
</protein>
<dbReference type="AlphaFoldDB" id="A0A1X7GT15"/>